<dbReference type="Gene3D" id="3.40.1440.10">
    <property type="entry name" value="GIY-YIG endonuclease"/>
    <property type="match status" value="1"/>
</dbReference>
<feature type="domain" description="GIY-YIG" evidence="1">
    <location>
        <begin position="26"/>
        <end position="59"/>
    </location>
</feature>
<evidence type="ECO:0000313" key="3">
    <source>
        <dbReference type="Proteomes" id="UP000233517"/>
    </source>
</evidence>
<name>A0A2N2EAK4_9BACT</name>
<dbReference type="InterPro" id="IPR035901">
    <property type="entry name" value="GIY-YIG_endonuc_sf"/>
</dbReference>
<dbReference type="Proteomes" id="UP000233517">
    <property type="component" value="Unassembled WGS sequence"/>
</dbReference>
<accession>A0A2N2EAK4</accession>
<dbReference type="EMBL" id="PHAI01000001">
    <property type="protein sequence ID" value="PKM91751.1"/>
    <property type="molecule type" value="Genomic_DNA"/>
</dbReference>
<reference evidence="2 3" key="1">
    <citation type="journal article" date="2017" name="ISME J.">
        <title>Potential for microbial H2 and metal transformations associated with novel bacteria and archaea in deep terrestrial subsurface sediments.</title>
        <authorList>
            <person name="Hernsdorf A.W."/>
            <person name="Amano Y."/>
            <person name="Miyakawa K."/>
            <person name="Ise K."/>
            <person name="Suzuki Y."/>
            <person name="Anantharaman K."/>
            <person name="Probst A."/>
            <person name="Burstein D."/>
            <person name="Thomas B.C."/>
            <person name="Banfield J.F."/>
        </authorList>
    </citation>
    <scope>NUCLEOTIDE SEQUENCE [LARGE SCALE GENOMIC DNA]</scope>
    <source>
        <strain evidence="2">HGW-Falkowbacteria-1</strain>
    </source>
</reference>
<sequence>MNKEVVVKGFAFKGKFPINFSFQKEPGVYIIANPKNKIADIGETENLKERISAYKRNKGWSVWFCNEDSQRTRQRIKRSISEKYQLAQI</sequence>
<dbReference type="Pfam" id="PF01541">
    <property type="entry name" value="GIY-YIG"/>
    <property type="match status" value="1"/>
</dbReference>
<comment type="caution">
    <text evidence="2">The sequence shown here is derived from an EMBL/GenBank/DDBJ whole genome shotgun (WGS) entry which is preliminary data.</text>
</comment>
<organism evidence="2 3">
    <name type="scientific">Candidatus Falkowbacteria bacterium HGW-Falkowbacteria-1</name>
    <dbReference type="NCBI Taxonomy" id="2013768"/>
    <lineage>
        <taxon>Bacteria</taxon>
        <taxon>Candidatus Falkowiibacteriota</taxon>
    </lineage>
</organism>
<proteinExistence type="predicted"/>
<gene>
    <name evidence="2" type="ORF">CVU82_00910</name>
</gene>
<evidence type="ECO:0000259" key="1">
    <source>
        <dbReference type="Pfam" id="PF01541"/>
    </source>
</evidence>
<evidence type="ECO:0000313" key="2">
    <source>
        <dbReference type="EMBL" id="PKM91751.1"/>
    </source>
</evidence>
<dbReference type="AlphaFoldDB" id="A0A2N2EAK4"/>
<protein>
    <recommendedName>
        <fullName evidence="1">GIY-YIG domain-containing protein</fullName>
    </recommendedName>
</protein>
<dbReference type="InterPro" id="IPR000305">
    <property type="entry name" value="GIY-YIG_endonuc"/>
</dbReference>
<dbReference type="SUPFAM" id="SSF82771">
    <property type="entry name" value="GIY-YIG endonuclease"/>
    <property type="match status" value="1"/>
</dbReference>